<dbReference type="Proteomes" id="UP001500466">
    <property type="component" value="Unassembled WGS sequence"/>
</dbReference>
<dbReference type="SMART" id="SM00530">
    <property type="entry name" value="HTH_XRE"/>
    <property type="match status" value="1"/>
</dbReference>
<organism evidence="3 4">
    <name type="scientific">Yinghuangia aomiensis</name>
    <dbReference type="NCBI Taxonomy" id="676205"/>
    <lineage>
        <taxon>Bacteria</taxon>
        <taxon>Bacillati</taxon>
        <taxon>Actinomycetota</taxon>
        <taxon>Actinomycetes</taxon>
        <taxon>Kitasatosporales</taxon>
        <taxon>Streptomycetaceae</taxon>
        <taxon>Yinghuangia</taxon>
    </lineage>
</organism>
<dbReference type="Gene3D" id="1.10.260.40">
    <property type="entry name" value="lambda repressor-like DNA-binding domains"/>
    <property type="match status" value="1"/>
</dbReference>
<protein>
    <submittedName>
        <fullName evidence="3">Pyridoxamine 5'-phosphate oxidase family protein</fullName>
    </submittedName>
</protein>
<dbReference type="PROSITE" id="PS50943">
    <property type="entry name" value="HTH_CROC1"/>
    <property type="match status" value="1"/>
</dbReference>
<dbReference type="CDD" id="cd00093">
    <property type="entry name" value="HTH_XRE"/>
    <property type="match status" value="1"/>
</dbReference>
<feature type="region of interest" description="Disordered" evidence="1">
    <location>
        <begin position="221"/>
        <end position="246"/>
    </location>
</feature>
<proteinExistence type="predicted"/>
<evidence type="ECO:0000256" key="1">
    <source>
        <dbReference type="SAM" id="MobiDB-lite"/>
    </source>
</evidence>
<dbReference type="InterPro" id="IPR001387">
    <property type="entry name" value="Cro/C1-type_HTH"/>
</dbReference>
<dbReference type="InterPro" id="IPR024747">
    <property type="entry name" value="Pyridox_Oxase-rel"/>
</dbReference>
<evidence type="ECO:0000313" key="3">
    <source>
        <dbReference type="EMBL" id="GAA4961635.1"/>
    </source>
</evidence>
<feature type="domain" description="HTH cro/C1-type" evidence="2">
    <location>
        <begin position="21"/>
        <end position="74"/>
    </location>
</feature>
<reference evidence="4" key="1">
    <citation type="journal article" date="2019" name="Int. J. Syst. Evol. Microbiol.">
        <title>The Global Catalogue of Microorganisms (GCM) 10K type strain sequencing project: providing services to taxonomists for standard genome sequencing and annotation.</title>
        <authorList>
            <consortium name="The Broad Institute Genomics Platform"/>
            <consortium name="The Broad Institute Genome Sequencing Center for Infectious Disease"/>
            <person name="Wu L."/>
            <person name="Ma J."/>
        </authorList>
    </citation>
    <scope>NUCLEOTIDE SEQUENCE [LARGE SCALE GENOMIC DNA]</scope>
    <source>
        <strain evidence="4">JCM 17986</strain>
    </source>
</reference>
<dbReference type="Pfam" id="PF12900">
    <property type="entry name" value="Pyridox_ox_2"/>
    <property type="match status" value="1"/>
</dbReference>
<sequence>MDDETAGTRTPDIHVVAGNAKARRLARGLTVAEVAERGAISAAWVRELEAAHASWNRASLTRVAVALDTSVARLASPDFDAFEDGASTGASAARRPEPGVTEMPEEECFARLRLHSVGRVSQGATDEPFVLPVNYALDGGDIVFRTEPGTLPASVHGRVAFEVDELVRSARLGWSVLVTGNAEAVTDDGERRRLEDTRLASWAGGDRPLWIRIRPDKVTGRRILPHGAPPPSSPSADSDLGARDEG</sequence>
<evidence type="ECO:0000313" key="4">
    <source>
        <dbReference type="Proteomes" id="UP001500466"/>
    </source>
</evidence>
<dbReference type="Gene3D" id="2.30.110.10">
    <property type="entry name" value="Electron Transport, Fmn-binding Protein, Chain A"/>
    <property type="match status" value="1"/>
</dbReference>
<gene>
    <name evidence="3" type="ORF">GCM10023205_26430</name>
</gene>
<dbReference type="SUPFAM" id="SSF47413">
    <property type="entry name" value="lambda repressor-like DNA-binding domains"/>
    <property type="match status" value="1"/>
</dbReference>
<accession>A0ABP9H3X4</accession>
<comment type="caution">
    <text evidence="3">The sequence shown here is derived from an EMBL/GenBank/DDBJ whole genome shotgun (WGS) entry which is preliminary data.</text>
</comment>
<dbReference type="SUPFAM" id="SSF50475">
    <property type="entry name" value="FMN-binding split barrel"/>
    <property type="match status" value="1"/>
</dbReference>
<evidence type="ECO:0000259" key="2">
    <source>
        <dbReference type="PROSITE" id="PS50943"/>
    </source>
</evidence>
<keyword evidence="4" id="KW-1185">Reference proteome</keyword>
<dbReference type="EMBL" id="BAABHS010000008">
    <property type="protein sequence ID" value="GAA4961635.1"/>
    <property type="molecule type" value="Genomic_DNA"/>
</dbReference>
<dbReference type="InterPro" id="IPR012349">
    <property type="entry name" value="Split_barrel_FMN-bd"/>
</dbReference>
<dbReference type="InterPro" id="IPR010982">
    <property type="entry name" value="Lambda_DNA-bd_dom_sf"/>
</dbReference>
<name>A0ABP9H3X4_9ACTN</name>
<dbReference type="RefSeq" id="WP_345675609.1">
    <property type="nucleotide sequence ID" value="NZ_BAABHS010000008.1"/>
</dbReference>